<evidence type="ECO:0000256" key="1">
    <source>
        <dbReference type="SAM" id="Phobius"/>
    </source>
</evidence>
<keyword evidence="1" id="KW-0472">Membrane</keyword>
<reference evidence="2 3" key="1">
    <citation type="submission" date="2013-08" db="EMBL/GenBank/DDBJ databases">
        <authorList>
            <person name="Huang J."/>
            <person name="Wang G."/>
        </authorList>
    </citation>
    <scope>NUCLEOTIDE SEQUENCE [LARGE SCALE GENOMIC DNA]</scope>
    <source>
        <strain evidence="2 3">BH030004</strain>
    </source>
</reference>
<sequence>MKLLKFMFGDMNKRNLFTKGLYIFLILYYFGALVWNLYILIDGENYQNPPNLILFILVLLIGPLGVRAVYKKFNNIF</sequence>
<gene>
    <name evidence="2" type="ORF">N783_06455</name>
</gene>
<dbReference type="EMBL" id="AVPF01000151">
    <property type="protein sequence ID" value="KGX83121.1"/>
    <property type="molecule type" value="Genomic_DNA"/>
</dbReference>
<dbReference type="Proteomes" id="UP000030403">
    <property type="component" value="Unassembled WGS sequence"/>
</dbReference>
<accession>A0A0A5FQS4</accession>
<keyword evidence="1" id="KW-0812">Transmembrane</keyword>
<organism evidence="2 3">
    <name type="scientific">Pontibacillus marinus BH030004 = DSM 16465</name>
    <dbReference type="NCBI Taxonomy" id="1385511"/>
    <lineage>
        <taxon>Bacteria</taxon>
        <taxon>Bacillati</taxon>
        <taxon>Bacillota</taxon>
        <taxon>Bacilli</taxon>
        <taxon>Bacillales</taxon>
        <taxon>Bacillaceae</taxon>
        <taxon>Pontibacillus</taxon>
    </lineage>
</organism>
<name>A0A0A5FQS4_9BACI</name>
<feature type="transmembrane region" description="Helical" evidence="1">
    <location>
        <begin position="21"/>
        <end position="40"/>
    </location>
</feature>
<feature type="transmembrane region" description="Helical" evidence="1">
    <location>
        <begin position="52"/>
        <end position="70"/>
    </location>
</feature>
<keyword evidence="1" id="KW-1133">Transmembrane helix</keyword>
<dbReference type="AlphaFoldDB" id="A0A0A5FQS4"/>
<evidence type="ECO:0000313" key="2">
    <source>
        <dbReference type="EMBL" id="KGX83121.1"/>
    </source>
</evidence>
<keyword evidence="3" id="KW-1185">Reference proteome</keyword>
<comment type="caution">
    <text evidence="2">The sequence shown here is derived from an EMBL/GenBank/DDBJ whole genome shotgun (WGS) entry which is preliminary data.</text>
</comment>
<protein>
    <submittedName>
        <fullName evidence="2">Uncharacterized protein</fullName>
    </submittedName>
</protein>
<evidence type="ECO:0000313" key="3">
    <source>
        <dbReference type="Proteomes" id="UP000030403"/>
    </source>
</evidence>
<proteinExistence type="predicted"/>